<feature type="compositionally biased region" description="Polar residues" evidence="1">
    <location>
        <begin position="153"/>
        <end position="162"/>
    </location>
</feature>
<proteinExistence type="predicted"/>
<dbReference type="EMBL" id="NESQ01000017">
    <property type="protein sequence ID" value="PUU83083.1"/>
    <property type="molecule type" value="Genomic_DNA"/>
</dbReference>
<dbReference type="OrthoDB" id="5349669at2759"/>
<comment type="caution">
    <text evidence="2">The sequence shown here is derived from an EMBL/GenBank/DDBJ whole genome shotgun (WGS) entry which is preliminary data.</text>
</comment>
<feature type="compositionally biased region" description="Basic and acidic residues" evidence="1">
    <location>
        <begin position="134"/>
        <end position="152"/>
    </location>
</feature>
<dbReference type="Proteomes" id="UP000244722">
    <property type="component" value="Unassembled WGS sequence"/>
</dbReference>
<reference evidence="2 3" key="1">
    <citation type="submission" date="2017-04" db="EMBL/GenBank/DDBJ databases">
        <title>Draft genome sequence of Tuber borchii Vittad., a whitish edible truffle.</title>
        <authorList>
            <consortium name="DOE Joint Genome Institute"/>
            <person name="Murat C."/>
            <person name="Kuo A."/>
            <person name="Barry K.W."/>
            <person name="Clum A."/>
            <person name="Dockter R.B."/>
            <person name="Fauchery L."/>
            <person name="Iotti M."/>
            <person name="Kohler A."/>
            <person name="Labutti K."/>
            <person name="Lindquist E.A."/>
            <person name="Lipzen A."/>
            <person name="Ohm R.A."/>
            <person name="Wang M."/>
            <person name="Grigoriev I.V."/>
            <person name="Zambonelli A."/>
            <person name="Martin F.M."/>
        </authorList>
    </citation>
    <scope>NUCLEOTIDE SEQUENCE [LARGE SCALE GENOMIC DNA]</scope>
    <source>
        <strain evidence="2 3">Tbo3840</strain>
    </source>
</reference>
<evidence type="ECO:0000313" key="3">
    <source>
        <dbReference type="Proteomes" id="UP000244722"/>
    </source>
</evidence>
<accession>A0A2T7A5R5</accession>
<dbReference type="AlphaFoldDB" id="A0A2T7A5R5"/>
<name>A0A2T7A5R5_TUBBO</name>
<organism evidence="2 3">
    <name type="scientific">Tuber borchii</name>
    <name type="common">White truffle</name>
    <dbReference type="NCBI Taxonomy" id="42251"/>
    <lineage>
        <taxon>Eukaryota</taxon>
        <taxon>Fungi</taxon>
        <taxon>Dikarya</taxon>
        <taxon>Ascomycota</taxon>
        <taxon>Pezizomycotina</taxon>
        <taxon>Pezizomycetes</taxon>
        <taxon>Pezizales</taxon>
        <taxon>Tuberaceae</taxon>
        <taxon>Tuber</taxon>
    </lineage>
</organism>
<feature type="region of interest" description="Disordered" evidence="1">
    <location>
        <begin position="90"/>
        <end position="171"/>
    </location>
</feature>
<evidence type="ECO:0000313" key="2">
    <source>
        <dbReference type="EMBL" id="PUU83083.1"/>
    </source>
</evidence>
<keyword evidence="3" id="KW-1185">Reference proteome</keyword>
<feature type="compositionally biased region" description="Polar residues" evidence="1">
    <location>
        <begin position="102"/>
        <end position="120"/>
    </location>
</feature>
<sequence length="171" mass="18794">MCTILAEIPISSHHEFGSGSDMAANSGVIVSPQRGMASKQSVFKNNIALQTELGQIQDERALGLQISDFRRSGAEGDFYSENIDVRGQTQYRRLRKRKGETGSVSPKSTTIESSEENSYSRVVALRKGPVPKRTYQELRCPSKREGGRKSGGNDDSSNAQRSSLKDQDLPL</sequence>
<protein>
    <submittedName>
        <fullName evidence="2">Uncharacterized protein</fullName>
    </submittedName>
</protein>
<gene>
    <name evidence="2" type="ORF">B9Z19DRAFT_1098798</name>
</gene>
<evidence type="ECO:0000256" key="1">
    <source>
        <dbReference type="SAM" id="MobiDB-lite"/>
    </source>
</evidence>